<protein>
    <recommendedName>
        <fullName evidence="2">Galectin domain-containing protein</fullName>
    </recommendedName>
</protein>
<accession>A0AAN4ZNM1</accession>
<name>A0AAN4ZNM1_9BILA</name>
<dbReference type="GO" id="GO:0030246">
    <property type="term" value="F:carbohydrate binding"/>
    <property type="evidence" value="ECO:0007669"/>
    <property type="project" value="UniProtKB-KW"/>
</dbReference>
<dbReference type="PROSITE" id="PS51304">
    <property type="entry name" value="GALECTIN"/>
    <property type="match status" value="1"/>
</dbReference>
<gene>
    <name evidence="3" type="ORF">PMAYCL1PPCAC_13389</name>
</gene>
<evidence type="ECO:0000313" key="4">
    <source>
        <dbReference type="Proteomes" id="UP001328107"/>
    </source>
</evidence>
<dbReference type="Proteomes" id="UP001328107">
    <property type="component" value="Unassembled WGS sequence"/>
</dbReference>
<feature type="non-terminal residue" evidence="3">
    <location>
        <position position="130"/>
    </location>
</feature>
<comment type="caution">
    <text evidence="3">The sequence shown here is derived from an EMBL/GenBank/DDBJ whole genome shotgun (WGS) entry which is preliminary data.</text>
</comment>
<dbReference type="AlphaFoldDB" id="A0AAN4ZNM1"/>
<feature type="domain" description="Galectin" evidence="2">
    <location>
        <begin position="1"/>
        <end position="122"/>
    </location>
</feature>
<organism evidence="3 4">
    <name type="scientific">Pristionchus mayeri</name>
    <dbReference type="NCBI Taxonomy" id="1317129"/>
    <lineage>
        <taxon>Eukaryota</taxon>
        <taxon>Metazoa</taxon>
        <taxon>Ecdysozoa</taxon>
        <taxon>Nematoda</taxon>
        <taxon>Chromadorea</taxon>
        <taxon>Rhabditida</taxon>
        <taxon>Rhabditina</taxon>
        <taxon>Diplogasteromorpha</taxon>
        <taxon>Diplogasteroidea</taxon>
        <taxon>Neodiplogasteridae</taxon>
        <taxon>Pristionchus</taxon>
    </lineage>
</organism>
<feature type="non-terminal residue" evidence="3">
    <location>
        <position position="1"/>
    </location>
</feature>
<sequence>VIINFYDKDYVKPGENCDITAHLRIEQSEDWPVISNSYVNGSWQKEEWREQPLDIMFMRGWYRVDVIKHDKFRMNIFFQGFWSDVRTFGKSLNNLRSVYVLPQFVDRNHVNIDVKLRSNDILPLSVDKMY</sequence>
<proteinExistence type="predicted"/>
<reference evidence="4" key="1">
    <citation type="submission" date="2022-10" db="EMBL/GenBank/DDBJ databases">
        <title>Genome assembly of Pristionchus species.</title>
        <authorList>
            <person name="Yoshida K."/>
            <person name="Sommer R.J."/>
        </authorList>
    </citation>
    <scope>NUCLEOTIDE SEQUENCE [LARGE SCALE GENOMIC DNA]</scope>
    <source>
        <strain evidence="4">RS5460</strain>
    </source>
</reference>
<evidence type="ECO:0000259" key="2">
    <source>
        <dbReference type="PROSITE" id="PS51304"/>
    </source>
</evidence>
<dbReference type="EMBL" id="BTRK01000003">
    <property type="protein sequence ID" value="GMR43194.1"/>
    <property type="molecule type" value="Genomic_DNA"/>
</dbReference>
<evidence type="ECO:0000256" key="1">
    <source>
        <dbReference type="ARBA" id="ARBA00022734"/>
    </source>
</evidence>
<keyword evidence="1" id="KW-0430">Lectin</keyword>
<dbReference type="InterPro" id="IPR001079">
    <property type="entry name" value="Galectin_CRD"/>
</dbReference>
<keyword evidence="4" id="KW-1185">Reference proteome</keyword>
<evidence type="ECO:0000313" key="3">
    <source>
        <dbReference type="EMBL" id="GMR43194.1"/>
    </source>
</evidence>